<name>A0A835Z321_9STRA</name>
<evidence type="ECO:0000256" key="2">
    <source>
        <dbReference type="ARBA" id="ARBA00022723"/>
    </source>
</evidence>
<keyword evidence="4" id="KW-0408">Iron</keyword>
<keyword evidence="2" id="KW-0479">Metal-binding</keyword>
<dbReference type="OrthoDB" id="426882at2759"/>
<dbReference type="InterPro" id="IPR044043">
    <property type="entry name" value="VanA_C_cat"/>
</dbReference>
<accession>A0A835Z321</accession>
<dbReference type="GO" id="GO:0051537">
    <property type="term" value="F:2 iron, 2 sulfur cluster binding"/>
    <property type="evidence" value="ECO:0007669"/>
    <property type="project" value="UniProtKB-KW"/>
</dbReference>
<evidence type="ECO:0000256" key="5">
    <source>
        <dbReference type="ARBA" id="ARBA00023014"/>
    </source>
</evidence>
<dbReference type="Pfam" id="PF00355">
    <property type="entry name" value="Rieske"/>
    <property type="match status" value="1"/>
</dbReference>
<keyword evidence="6" id="KW-0732">Signal</keyword>
<keyword evidence="3" id="KW-0560">Oxidoreductase</keyword>
<organism evidence="8 9">
    <name type="scientific">Tribonema minus</name>
    <dbReference type="NCBI Taxonomy" id="303371"/>
    <lineage>
        <taxon>Eukaryota</taxon>
        <taxon>Sar</taxon>
        <taxon>Stramenopiles</taxon>
        <taxon>Ochrophyta</taxon>
        <taxon>PX clade</taxon>
        <taxon>Xanthophyceae</taxon>
        <taxon>Tribonematales</taxon>
        <taxon>Tribonemataceae</taxon>
        <taxon>Tribonema</taxon>
    </lineage>
</organism>
<comment type="caution">
    <text evidence="8">The sequence shown here is derived from an EMBL/GenBank/DDBJ whole genome shotgun (WGS) entry which is preliminary data.</text>
</comment>
<evidence type="ECO:0000256" key="3">
    <source>
        <dbReference type="ARBA" id="ARBA00023002"/>
    </source>
</evidence>
<dbReference type="InterPro" id="IPR050584">
    <property type="entry name" value="Cholesterol_7-desaturase"/>
</dbReference>
<evidence type="ECO:0000313" key="9">
    <source>
        <dbReference type="Proteomes" id="UP000664859"/>
    </source>
</evidence>
<evidence type="ECO:0000256" key="6">
    <source>
        <dbReference type="SAM" id="SignalP"/>
    </source>
</evidence>
<dbReference type="GO" id="GO:0016491">
    <property type="term" value="F:oxidoreductase activity"/>
    <property type="evidence" value="ECO:0007669"/>
    <property type="project" value="UniProtKB-KW"/>
</dbReference>
<feature type="chain" id="PRO_5032621424" evidence="6">
    <location>
        <begin position="16"/>
        <end position="320"/>
    </location>
</feature>
<evidence type="ECO:0000256" key="4">
    <source>
        <dbReference type="ARBA" id="ARBA00023004"/>
    </source>
</evidence>
<reference evidence="8" key="1">
    <citation type="submission" date="2021-02" db="EMBL/GenBank/DDBJ databases">
        <title>First Annotated Genome of the Yellow-green Alga Tribonema minus.</title>
        <authorList>
            <person name="Mahan K.M."/>
        </authorList>
    </citation>
    <scope>NUCLEOTIDE SEQUENCE</scope>
    <source>
        <strain evidence="8">UTEX B ZZ1240</strain>
    </source>
</reference>
<dbReference type="InterPro" id="IPR017941">
    <property type="entry name" value="Rieske_2Fe-2S"/>
</dbReference>
<dbReference type="Gene3D" id="2.102.10.10">
    <property type="entry name" value="Rieske [2Fe-2S] iron-sulphur domain"/>
    <property type="match status" value="1"/>
</dbReference>
<dbReference type="PROSITE" id="PS51296">
    <property type="entry name" value="RIESKE"/>
    <property type="match status" value="1"/>
</dbReference>
<protein>
    <submittedName>
        <fullName evidence="8">Rieske [2Fe-2S] iron-sulfur domain-containing protein</fullName>
    </submittedName>
</protein>
<dbReference type="AlphaFoldDB" id="A0A835Z321"/>
<feature type="domain" description="Rieske" evidence="7">
    <location>
        <begin position="17"/>
        <end position="117"/>
    </location>
</feature>
<dbReference type="SUPFAM" id="SSF55961">
    <property type="entry name" value="Bet v1-like"/>
    <property type="match status" value="1"/>
</dbReference>
<dbReference type="EMBL" id="JAFCMP010000112">
    <property type="protein sequence ID" value="KAG5186321.1"/>
    <property type="molecule type" value="Genomic_DNA"/>
</dbReference>
<keyword evidence="9" id="KW-1185">Reference proteome</keyword>
<dbReference type="SUPFAM" id="SSF50022">
    <property type="entry name" value="ISP domain"/>
    <property type="match status" value="1"/>
</dbReference>
<dbReference type="GO" id="GO:0005737">
    <property type="term" value="C:cytoplasm"/>
    <property type="evidence" value="ECO:0007669"/>
    <property type="project" value="TreeGrafter"/>
</dbReference>
<dbReference type="GO" id="GO:0046872">
    <property type="term" value="F:metal ion binding"/>
    <property type="evidence" value="ECO:0007669"/>
    <property type="project" value="UniProtKB-KW"/>
</dbReference>
<dbReference type="InterPro" id="IPR036922">
    <property type="entry name" value="Rieske_2Fe-2S_sf"/>
</dbReference>
<evidence type="ECO:0000313" key="8">
    <source>
        <dbReference type="EMBL" id="KAG5186321.1"/>
    </source>
</evidence>
<dbReference type="Pfam" id="PF19112">
    <property type="entry name" value="VanA_C"/>
    <property type="match status" value="1"/>
</dbReference>
<dbReference type="PANTHER" id="PTHR21266:SF60">
    <property type="entry name" value="3-KETOSTEROID-9-ALPHA-MONOOXYGENASE, OXYGENASE COMPONENT"/>
    <property type="match status" value="1"/>
</dbReference>
<dbReference type="Proteomes" id="UP000664859">
    <property type="component" value="Unassembled WGS sequence"/>
</dbReference>
<dbReference type="PANTHER" id="PTHR21266">
    <property type="entry name" value="IRON-SULFUR DOMAIN CONTAINING PROTEIN"/>
    <property type="match status" value="1"/>
</dbReference>
<proteinExistence type="predicted"/>
<feature type="signal peptide" evidence="6">
    <location>
        <begin position="1"/>
        <end position="15"/>
    </location>
</feature>
<keyword evidence="1" id="KW-0001">2Fe-2S</keyword>
<evidence type="ECO:0000256" key="1">
    <source>
        <dbReference type="ARBA" id="ARBA00022714"/>
    </source>
</evidence>
<gene>
    <name evidence="8" type="ORF">JKP88DRAFT_240924</name>
</gene>
<dbReference type="Gene3D" id="3.90.380.10">
    <property type="entry name" value="Naphthalene 1,2-dioxygenase Alpha Subunit, Chain A, domain 1"/>
    <property type="match status" value="1"/>
</dbReference>
<sequence length="320" mass="35515">MRALVVLALLSGAHAFFLPAVPSVQVTNKVQKVKIDGLNVAIARTNGSCIAWIDACPHRGMSFEDALVSAGEVMCGYHGFKFDVSQNGTMTHGLGCKAGCSRLTMLPVRDQDGFMWVSTDGDESIEPVTMPPQHYCKGFRTITGSTRIDCTTEQFLENVVDAIHLPLVHTFGNRKDPTPHNYTATRTTPYTGTATFKYRTSETSVFALLDKNSTFLDVFNEYRLPATVGTTVTSQNGDVKVIRAHARQDGDQTIVYWSLTRNFVAHPLFDSLARFIFLATLSEDAVVLRKCDPMNQKGDFHNRYDALQVMRRHALRALSK</sequence>
<evidence type="ECO:0000259" key="7">
    <source>
        <dbReference type="PROSITE" id="PS51296"/>
    </source>
</evidence>
<keyword evidence="5" id="KW-0411">Iron-sulfur</keyword>